<keyword evidence="2" id="KW-1185">Reference proteome</keyword>
<dbReference type="EMBL" id="QEKO01000001">
    <property type="protein sequence ID" value="PVY68649.1"/>
    <property type="molecule type" value="Genomic_DNA"/>
</dbReference>
<dbReference type="Proteomes" id="UP000246145">
    <property type="component" value="Unassembled WGS sequence"/>
</dbReference>
<accession>A0A2U1CS06</accession>
<organism evidence="1 2">
    <name type="scientific">Pusillimonas noertemannii</name>
    <dbReference type="NCBI Taxonomy" id="305977"/>
    <lineage>
        <taxon>Bacteria</taxon>
        <taxon>Pseudomonadati</taxon>
        <taxon>Pseudomonadota</taxon>
        <taxon>Betaproteobacteria</taxon>
        <taxon>Burkholderiales</taxon>
        <taxon>Alcaligenaceae</taxon>
        <taxon>Pusillimonas</taxon>
    </lineage>
</organism>
<evidence type="ECO:0000313" key="2">
    <source>
        <dbReference type="Proteomes" id="UP000246145"/>
    </source>
</evidence>
<dbReference type="RefSeq" id="WP_116517710.1">
    <property type="nucleotide sequence ID" value="NZ_JACCEX010000001.1"/>
</dbReference>
<gene>
    <name evidence="1" type="ORF">C7440_1060</name>
</gene>
<name>A0A2U1CS06_9BURK</name>
<sequence length="127" mass="13703">MAGWDRKPSEFMVQVKGDLTQQRRIITMEVLQGVVMASPVDKGTFRASHQVTVDSVSLTYDLEKQDKGGGTTISDGMTAIASIDKPFGESTVQTNLPYAEELENGHSGQAPAGVYGVTFAAVTEKHR</sequence>
<proteinExistence type="predicted"/>
<dbReference type="OrthoDB" id="6650149at2"/>
<protein>
    <submittedName>
        <fullName evidence="1">Uncharacterized protein</fullName>
    </submittedName>
</protein>
<comment type="caution">
    <text evidence="1">The sequence shown here is derived from an EMBL/GenBank/DDBJ whole genome shotgun (WGS) entry which is preliminary data.</text>
</comment>
<evidence type="ECO:0000313" key="1">
    <source>
        <dbReference type="EMBL" id="PVY68649.1"/>
    </source>
</evidence>
<dbReference type="AlphaFoldDB" id="A0A2U1CS06"/>
<reference evidence="1 2" key="1">
    <citation type="submission" date="2018-04" db="EMBL/GenBank/DDBJ databases">
        <title>Genomic Encyclopedia of Type Strains, Phase IV (KMG-IV): sequencing the most valuable type-strain genomes for metagenomic binning, comparative biology and taxonomic classification.</title>
        <authorList>
            <person name="Goeker M."/>
        </authorList>
    </citation>
    <scope>NUCLEOTIDE SEQUENCE [LARGE SCALE GENOMIC DNA]</scope>
    <source>
        <strain evidence="1 2">DSM 10065</strain>
    </source>
</reference>